<keyword evidence="2" id="KW-1185">Reference proteome</keyword>
<gene>
    <name evidence="1" type="ORF">E3T47_10730</name>
</gene>
<accession>A0A4R9AMD0</accession>
<name>A0A4R9AMD0_9MICO</name>
<dbReference type="RefSeq" id="WP_134556050.1">
    <property type="nucleotide sequence ID" value="NZ_SOHK01000015.1"/>
</dbReference>
<comment type="caution">
    <text evidence="1">The sequence shown here is derived from an EMBL/GenBank/DDBJ whole genome shotgun (WGS) entry which is preliminary data.</text>
</comment>
<protein>
    <submittedName>
        <fullName evidence="1">Uncharacterized protein</fullName>
    </submittedName>
</protein>
<sequence>MRSIPSSMHLRQQLAQTFQSVRLAPLPGQAIGEDVAGLGPHDAAVLFGFRRRSAGFGQLVAAIQRRGSRSC</sequence>
<dbReference type="Proteomes" id="UP000298154">
    <property type="component" value="Unassembled WGS sequence"/>
</dbReference>
<reference evidence="1 2" key="1">
    <citation type="submission" date="2019-03" db="EMBL/GenBank/DDBJ databases">
        <title>Genomics of glacier-inhabiting Cryobacterium strains.</title>
        <authorList>
            <person name="Liu Q."/>
            <person name="Xin Y.-H."/>
        </authorList>
    </citation>
    <scope>NUCLEOTIDE SEQUENCE [LARGE SCALE GENOMIC DNA]</scope>
    <source>
        <strain evidence="1 2">Sr36</strain>
    </source>
</reference>
<evidence type="ECO:0000313" key="1">
    <source>
        <dbReference type="EMBL" id="TFD65298.1"/>
    </source>
</evidence>
<dbReference type="AlphaFoldDB" id="A0A4R9AMD0"/>
<dbReference type="EMBL" id="SOHK01000015">
    <property type="protein sequence ID" value="TFD65298.1"/>
    <property type="molecule type" value="Genomic_DNA"/>
</dbReference>
<evidence type="ECO:0000313" key="2">
    <source>
        <dbReference type="Proteomes" id="UP000298154"/>
    </source>
</evidence>
<dbReference type="OrthoDB" id="3237351at2"/>
<organism evidence="1 2">
    <name type="scientific">Cryobacterium ruanii</name>
    <dbReference type="NCBI Taxonomy" id="1259197"/>
    <lineage>
        <taxon>Bacteria</taxon>
        <taxon>Bacillati</taxon>
        <taxon>Actinomycetota</taxon>
        <taxon>Actinomycetes</taxon>
        <taxon>Micrococcales</taxon>
        <taxon>Microbacteriaceae</taxon>
        <taxon>Cryobacterium</taxon>
    </lineage>
</organism>
<proteinExistence type="predicted"/>